<dbReference type="Proteomes" id="UP000034656">
    <property type="component" value="Unassembled WGS sequence"/>
</dbReference>
<accession>A0A837HUL5</accession>
<evidence type="ECO:0000313" key="1">
    <source>
        <dbReference type="EMBL" id="KKR21006.1"/>
    </source>
</evidence>
<dbReference type="EMBL" id="LBXB01000001">
    <property type="protein sequence ID" value="KKR21006.1"/>
    <property type="molecule type" value="Genomic_DNA"/>
</dbReference>
<protein>
    <submittedName>
        <fullName evidence="1">Uncharacterized protein</fullName>
    </submittedName>
</protein>
<name>A0A837HUL5_9BACT</name>
<organism evidence="1 2">
    <name type="scientific">Candidatus Nomurabacteria bacterium GW2011_GWC2_39_41</name>
    <dbReference type="NCBI Taxonomy" id="1618754"/>
    <lineage>
        <taxon>Bacteria</taxon>
        <taxon>Candidatus Nomuraibacteriota</taxon>
    </lineage>
</organism>
<proteinExistence type="predicted"/>
<reference evidence="1 2" key="1">
    <citation type="journal article" date="2015" name="Nature">
        <title>rRNA introns, odd ribosomes, and small enigmatic genomes across a large radiation of phyla.</title>
        <authorList>
            <person name="Brown C.T."/>
            <person name="Hug L.A."/>
            <person name="Thomas B.C."/>
            <person name="Sharon I."/>
            <person name="Castelle C.J."/>
            <person name="Singh A."/>
            <person name="Wilkins M.J."/>
            <person name="Williams K.H."/>
            <person name="Banfield J.F."/>
        </authorList>
    </citation>
    <scope>NUCLEOTIDE SEQUENCE [LARGE SCALE GENOMIC DNA]</scope>
</reference>
<evidence type="ECO:0000313" key="2">
    <source>
        <dbReference type="Proteomes" id="UP000034656"/>
    </source>
</evidence>
<gene>
    <name evidence="1" type="ORF">UT51_C0001G0144</name>
</gene>
<dbReference type="AlphaFoldDB" id="A0A837HUL5"/>
<comment type="caution">
    <text evidence="1">The sequence shown here is derived from an EMBL/GenBank/DDBJ whole genome shotgun (WGS) entry which is preliminary data.</text>
</comment>
<sequence>MPANAKIMDTPKGIKSIDAMSSIQAKNRIKKLNSIYNAELKLK</sequence>